<dbReference type="Proteomes" id="UP000591131">
    <property type="component" value="Unassembled WGS sequence"/>
</dbReference>
<sequence length="349" mass="38466">MNIALLLRSLYCLIVVVRGQISLPLADGDIGVNIDGNPLQLTVDNGSPDTFVVYRDWYEDKYGKDACKTLPSGCYSCPSECDPYAKEVFVRSFNDGSKYFMVYLKGALSVNGKMVGDIEFGLVLDFIPNPRTPNQFPFSLFGIGYDSIPGHYTVLHQLHARKLVPEFAYQICSPTPPLVFAGQLVLGSSQGACSIQQPMAILPMVMSPTLSGPSSAILSYGLVSSKKHDAFVRPLANLVVRFDTGTGSLAFPEYIFMDVKEKLINFASRDSGRTVDAKVVNGLLYVGFPALQYLPTLTFSVGVKEKPFEWCTLRILYVGKHIILGRPFFLSYFLGADLENAKLKVANYK</sequence>
<evidence type="ECO:0000313" key="3">
    <source>
        <dbReference type="Proteomes" id="UP000591131"/>
    </source>
</evidence>
<gene>
    <name evidence="2" type="ORF">FOL47_002222</name>
</gene>
<comment type="caution">
    <text evidence="2">The sequence shown here is derived from an EMBL/GenBank/DDBJ whole genome shotgun (WGS) entry which is preliminary data.</text>
</comment>
<dbReference type="SUPFAM" id="SSF50630">
    <property type="entry name" value="Acid proteases"/>
    <property type="match status" value="1"/>
</dbReference>
<protein>
    <recommendedName>
        <fullName evidence="4">Peptidase A1 domain-containing protein</fullName>
    </recommendedName>
</protein>
<evidence type="ECO:0000313" key="2">
    <source>
        <dbReference type="EMBL" id="KAF4670104.1"/>
    </source>
</evidence>
<feature type="chain" id="PRO_5029625269" description="Peptidase A1 domain-containing protein" evidence="1">
    <location>
        <begin position="20"/>
        <end position="349"/>
    </location>
</feature>
<organism evidence="2 3">
    <name type="scientific">Perkinsus chesapeaki</name>
    <name type="common">Clam parasite</name>
    <name type="synonym">Perkinsus andrewsi</name>
    <dbReference type="NCBI Taxonomy" id="330153"/>
    <lineage>
        <taxon>Eukaryota</taxon>
        <taxon>Sar</taxon>
        <taxon>Alveolata</taxon>
        <taxon>Perkinsozoa</taxon>
        <taxon>Perkinsea</taxon>
        <taxon>Perkinsida</taxon>
        <taxon>Perkinsidae</taxon>
        <taxon>Perkinsus</taxon>
    </lineage>
</organism>
<dbReference type="EMBL" id="JAAPAO010000159">
    <property type="protein sequence ID" value="KAF4670104.1"/>
    <property type="molecule type" value="Genomic_DNA"/>
</dbReference>
<reference evidence="2 3" key="1">
    <citation type="submission" date="2020-04" db="EMBL/GenBank/DDBJ databases">
        <title>Perkinsus chesapeaki whole genome sequence.</title>
        <authorList>
            <person name="Bogema D.R."/>
        </authorList>
    </citation>
    <scope>NUCLEOTIDE SEQUENCE [LARGE SCALE GENOMIC DNA]</scope>
    <source>
        <strain evidence="2">ATCC PRA-425</strain>
    </source>
</reference>
<name>A0A7J6MF72_PERCH</name>
<keyword evidence="3" id="KW-1185">Reference proteome</keyword>
<accession>A0A7J6MF72</accession>
<dbReference type="AlphaFoldDB" id="A0A7J6MF72"/>
<dbReference type="Gene3D" id="2.40.70.10">
    <property type="entry name" value="Acid Proteases"/>
    <property type="match status" value="1"/>
</dbReference>
<proteinExistence type="predicted"/>
<keyword evidence="1" id="KW-0732">Signal</keyword>
<feature type="signal peptide" evidence="1">
    <location>
        <begin position="1"/>
        <end position="19"/>
    </location>
</feature>
<dbReference type="InterPro" id="IPR021109">
    <property type="entry name" value="Peptidase_aspartic_dom_sf"/>
</dbReference>
<evidence type="ECO:0008006" key="4">
    <source>
        <dbReference type="Google" id="ProtNLM"/>
    </source>
</evidence>
<evidence type="ECO:0000256" key="1">
    <source>
        <dbReference type="SAM" id="SignalP"/>
    </source>
</evidence>